<dbReference type="AlphaFoldDB" id="A0A2I1R9J7"/>
<sequence>MNEIVSFATDNWWLIFPIGAVVGGWAGSIGKYNEKRRKDKIELARIKANAQTEQLKLTTTSADQLRRTLRQHDSLNEKWFGYELDLATLIEYPMMTDMREPLTLAFHRARVRADDLRPEPGAQAPLPDSMSPADFAEYRDAVGEYAAAFDAAERESRRRRQTDFSPVEREALDRARKLIGVAADSAATPAERQAAYKKARTELEGIIDVPQVAAAQLERQIAGALERGSE</sequence>
<protein>
    <submittedName>
        <fullName evidence="2">Uncharacterized protein</fullName>
    </submittedName>
</protein>
<dbReference type="EMBL" id="PKJC01000005">
    <property type="protein sequence ID" value="PKZ65810.1"/>
    <property type="molecule type" value="Genomic_DNA"/>
</dbReference>
<name>A0A2I1R9J7_9ACTN</name>
<dbReference type="RefSeq" id="WP_101819991.1">
    <property type="nucleotide sequence ID" value="NZ_CP096585.1"/>
</dbReference>
<evidence type="ECO:0000313" key="2">
    <source>
        <dbReference type="EMBL" id="PKZ65810.1"/>
    </source>
</evidence>
<organism evidence="2 3">
    <name type="scientific">Gordonia terrae</name>
    <dbReference type="NCBI Taxonomy" id="2055"/>
    <lineage>
        <taxon>Bacteria</taxon>
        <taxon>Bacillati</taxon>
        <taxon>Actinomycetota</taxon>
        <taxon>Actinomycetes</taxon>
        <taxon>Mycobacteriales</taxon>
        <taxon>Gordoniaceae</taxon>
        <taxon>Gordonia</taxon>
    </lineage>
</organism>
<accession>A0A2I1R9J7</accession>
<keyword evidence="1" id="KW-0812">Transmembrane</keyword>
<feature type="transmembrane region" description="Helical" evidence="1">
    <location>
        <begin position="12"/>
        <end position="30"/>
    </location>
</feature>
<proteinExistence type="predicted"/>
<keyword evidence="1" id="KW-1133">Transmembrane helix</keyword>
<gene>
    <name evidence="2" type="ORF">CYJ73_09675</name>
</gene>
<reference evidence="2 3" key="1">
    <citation type="submission" date="2017-12" db="EMBL/GenBank/DDBJ databases">
        <title>Phylogenetic diversity of female urinary microbiome.</title>
        <authorList>
            <person name="Thomas-White K."/>
            <person name="Wolfe A.J."/>
        </authorList>
    </citation>
    <scope>NUCLEOTIDE SEQUENCE [LARGE SCALE GENOMIC DNA]</scope>
    <source>
        <strain evidence="2 3">UMB0777</strain>
    </source>
</reference>
<evidence type="ECO:0000313" key="3">
    <source>
        <dbReference type="Proteomes" id="UP000234662"/>
    </source>
</evidence>
<evidence type="ECO:0000256" key="1">
    <source>
        <dbReference type="SAM" id="Phobius"/>
    </source>
</evidence>
<dbReference type="Proteomes" id="UP000234662">
    <property type="component" value="Unassembled WGS sequence"/>
</dbReference>
<keyword evidence="1" id="KW-0472">Membrane</keyword>
<comment type="caution">
    <text evidence="2">The sequence shown here is derived from an EMBL/GenBank/DDBJ whole genome shotgun (WGS) entry which is preliminary data.</text>
</comment>